<evidence type="ECO:0000313" key="1">
    <source>
        <dbReference type="EMBL" id="TIH33801.1"/>
    </source>
</evidence>
<proteinExistence type="predicted"/>
<dbReference type="EMBL" id="QYRT01000031">
    <property type="protein sequence ID" value="TIH33801.1"/>
    <property type="molecule type" value="Genomic_DNA"/>
</dbReference>
<evidence type="ECO:0000313" key="2">
    <source>
        <dbReference type="Proteomes" id="UP000306192"/>
    </source>
</evidence>
<comment type="caution">
    <text evidence="1">The sequence shown here is derived from an EMBL/GenBank/DDBJ whole genome shotgun (WGS) entry which is preliminary data.</text>
</comment>
<organism evidence="1 2">
    <name type="scientific">Subtercola vilae</name>
    <dbReference type="NCBI Taxonomy" id="2056433"/>
    <lineage>
        <taxon>Bacteria</taxon>
        <taxon>Bacillati</taxon>
        <taxon>Actinomycetota</taxon>
        <taxon>Actinomycetes</taxon>
        <taxon>Micrococcales</taxon>
        <taxon>Microbacteriaceae</taxon>
        <taxon>Subtercola</taxon>
    </lineage>
</organism>
<protein>
    <recommendedName>
        <fullName evidence="3">ArsR family transcriptional regulator</fullName>
    </recommendedName>
</protein>
<sequence length="77" mass="8330">MTIPASEVIRAISASAESVSEIVRRTCLRSDEVSETLDELERVGCVSELSVNGDTLYRANRHQISTVTLFGGFPGTT</sequence>
<dbReference type="Proteomes" id="UP000306192">
    <property type="component" value="Unassembled WGS sequence"/>
</dbReference>
<evidence type="ECO:0008006" key="3">
    <source>
        <dbReference type="Google" id="ProtNLM"/>
    </source>
</evidence>
<gene>
    <name evidence="1" type="ORF">D4765_14050</name>
</gene>
<reference evidence="1 2" key="1">
    <citation type="journal article" date="2019" name="Microorganisms">
        <title>Systematic Affiliation and Genome Analysis of Subtercola vilae DB165(T) with Particular Emphasis on Cold Adaptation of an Isolate from a High-Altitude Cold Volcano Lake.</title>
        <authorList>
            <person name="Villalobos A.S."/>
            <person name="Wiese J."/>
            <person name="Imhoff J.F."/>
            <person name="Dorador C."/>
            <person name="Keller A."/>
            <person name="Hentschel U."/>
        </authorList>
    </citation>
    <scope>NUCLEOTIDE SEQUENCE [LARGE SCALE GENOMIC DNA]</scope>
    <source>
        <strain evidence="1 2">DB165</strain>
    </source>
</reference>
<keyword evidence="2" id="KW-1185">Reference proteome</keyword>
<dbReference type="AlphaFoldDB" id="A0A4T2BTN9"/>
<accession>A0A4T2BTN9</accession>
<name>A0A4T2BTN9_9MICO</name>